<keyword evidence="1" id="KW-0472">Membrane</keyword>
<reference evidence="2" key="2">
    <citation type="submission" date="2023-05" db="EMBL/GenBank/DDBJ databases">
        <authorList>
            <person name="Fouks B."/>
        </authorList>
    </citation>
    <scope>NUCLEOTIDE SEQUENCE</scope>
    <source>
        <strain evidence="2">Stay&amp;Tobe</strain>
        <tissue evidence="2">Testes</tissue>
    </source>
</reference>
<proteinExistence type="predicted"/>
<dbReference type="Proteomes" id="UP001233999">
    <property type="component" value="Unassembled WGS sequence"/>
</dbReference>
<keyword evidence="3" id="KW-1185">Reference proteome</keyword>
<gene>
    <name evidence="2" type="ORF">L9F63_017402</name>
</gene>
<dbReference type="EMBL" id="JASPKZ010004944">
    <property type="protein sequence ID" value="KAJ9589393.1"/>
    <property type="molecule type" value="Genomic_DNA"/>
</dbReference>
<evidence type="ECO:0000256" key="1">
    <source>
        <dbReference type="SAM" id="Phobius"/>
    </source>
</evidence>
<evidence type="ECO:0000313" key="3">
    <source>
        <dbReference type="Proteomes" id="UP001233999"/>
    </source>
</evidence>
<feature type="non-terminal residue" evidence="2">
    <location>
        <position position="86"/>
    </location>
</feature>
<feature type="non-terminal residue" evidence="2">
    <location>
        <position position="1"/>
    </location>
</feature>
<keyword evidence="1" id="KW-0812">Transmembrane</keyword>
<feature type="transmembrane region" description="Helical" evidence="1">
    <location>
        <begin position="60"/>
        <end position="77"/>
    </location>
</feature>
<comment type="caution">
    <text evidence="2">The sequence shown here is derived from an EMBL/GenBank/DDBJ whole genome shotgun (WGS) entry which is preliminary data.</text>
</comment>
<keyword evidence="1" id="KW-1133">Transmembrane helix</keyword>
<sequence>RILLGLVVTVRDPPHVYLLCLVYLVVFQALKGFIWLIPYFVIFGFVVFNNIINIAIWFKQPTYCYILLLSVMFFRVGNRVPLYNLL</sequence>
<dbReference type="AlphaFoldDB" id="A0AAD8EGE8"/>
<organism evidence="2 3">
    <name type="scientific">Diploptera punctata</name>
    <name type="common">Pacific beetle cockroach</name>
    <dbReference type="NCBI Taxonomy" id="6984"/>
    <lineage>
        <taxon>Eukaryota</taxon>
        <taxon>Metazoa</taxon>
        <taxon>Ecdysozoa</taxon>
        <taxon>Arthropoda</taxon>
        <taxon>Hexapoda</taxon>
        <taxon>Insecta</taxon>
        <taxon>Pterygota</taxon>
        <taxon>Neoptera</taxon>
        <taxon>Polyneoptera</taxon>
        <taxon>Dictyoptera</taxon>
        <taxon>Blattodea</taxon>
        <taxon>Blaberoidea</taxon>
        <taxon>Blaberidae</taxon>
        <taxon>Diplopterinae</taxon>
        <taxon>Diploptera</taxon>
    </lineage>
</organism>
<reference evidence="2" key="1">
    <citation type="journal article" date="2023" name="IScience">
        <title>Live-bearing cockroach genome reveals convergent evolutionary mechanisms linked to viviparity in insects and beyond.</title>
        <authorList>
            <person name="Fouks B."/>
            <person name="Harrison M.C."/>
            <person name="Mikhailova A.A."/>
            <person name="Marchal E."/>
            <person name="English S."/>
            <person name="Carruthers M."/>
            <person name="Jennings E.C."/>
            <person name="Chiamaka E.L."/>
            <person name="Frigard R.A."/>
            <person name="Pippel M."/>
            <person name="Attardo G.M."/>
            <person name="Benoit J.B."/>
            <person name="Bornberg-Bauer E."/>
            <person name="Tobe S.S."/>
        </authorList>
    </citation>
    <scope>NUCLEOTIDE SEQUENCE</scope>
    <source>
        <strain evidence="2">Stay&amp;Tobe</strain>
    </source>
</reference>
<protein>
    <submittedName>
        <fullName evidence="2">Uncharacterized protein</fullName>
    </submittedName>
</protein>
<name>A0AAD8EGE8_DIPPU</name>
<accession>A0AAD8EGE8</accession>
<evidence type="ECO:0000313" key="2">
    <source>
        <dbReference type="EMBL" id="KAJ9589393.1"/>
    </source>
</evidence>
<feature type="transmembrane region" description="Helical" evidence="1">
    <location>
        <begin position="16"/>
        <end position="48"/>
    </location>
</feature>